<dbReference type="GO" id="GO:0005776">
    <property type="term" value="C:autophagosome"/>
    <property type="evidence" value="ECO:0007669"/>
    <property type="project" value="TreeGrafter"/>
</dbReference>
<keyword evidence="2" id="KW-0547">Nucleotide-binding</keyword>
<dbReference type="GO" id="GO:0005524">
    <property type="term" value="F:ATP binding"/>
    <property type="evidence" value="ECO:0007669"/>
    <property type="project" value="UniProtKB-KW"/>
</dbReference>
<sequence length="733" mass="86923">MFSNINYSSAYQSSYIQQQENLERKKISILQERQDIEMVIYQKLQQNICLNIIKILSINNCEIEIEDIPMTLQSLMKKRQEISFEFSNQEIKLIMAQIINGYQHLRSLGIIHRNLTPQTILVKQIKGRSIIKISDFSVSSLLINTKLRESRAGTPAYWAPEMMLHPQNGYSDNCDIFSLGIILHQLCFQTKMPYNFKDKFELEQYLKNLQMQNFKCQTSTQVDRQILDLIERMIVFDPQKRVSWDELAQIPFLQQPYLLLNDRYLIDFTRQLGSGMQGVIYLTLDLSKQIELCAKVIETNSYEGSLELKIYQKFKNIELKNIIQVFDFIDDNKQTYVIMEKCDENIQQYFLKQKTINNEEILEFLRQIICGYIELQKFNIIHRDLKPENLLIKYEGRNKIIKIIDFGVSKMNQTKGLANTIAGTPIYSAPEVLEPTGKGYTNKCDIYSLGVMLYYFVFKSQYYNAYSLEELKSYQKKLQQKPFTCTQKSIFNYLIEKMLLYDPEKRITWEELQVEVMIISLQHNLKKRESVLLESISASILKYLDCVQIFTSKLEQELIQYFQTKPYHKTQQALQLFYFLLLFSQEALLDCQTIIKKQCIYIQDDTIKQEADINQIDEEKLQGYIDNLQTIIESLSIKDDNIFTQQQQEMYKELETKQLTCYDVHQYFNFIYKNQQKIYSDASLNLRYYLEKMSNIFKDYPLLNINNILYSKLAEKIKDENAQRQYLEAKKNY</sequence>
<comment type="caution">
    <text evidence="6">The sequence shown here is derived from an EMBL/GenBank/DDBJ whole genome shotgun (WGS) entry which is preliminary data.</text>
</comment>
<dbReference type="InterPro" id="IPR008271">
    <property type="entry name" value="Ser/Thr_kinase_AS"/>
</dbReference>
<organism evidence="6 7">
    <name type="scientific">Paramecium pentaurelia</name>
    <dbReference type="NCBI Taxonomy" id="43138"/>
    <lineage>
        <taxon>Eukaryota</taxon>
        <taxon>Sar</taxon>
        <taxon>Alveolata</taxon>
        <taxon>Ciliophora</taxon>
        <taxon>Intramacronucleata</taxon>
        <taxon>Oligohymenophorea</taxon>
        <taxon>Peniculida</taxon>
        <taxon>Parameciidae</taxon>
        <taxon>Paramecium</taxon>
    </lineage>
</organism>
<dbReference type="GO" id="GO:0004674">
    <property type="term" value="F:protein serine/threonine kinase activity"/>
    <property type="evidence" value="ECO:0007669"/>
    <property type="project" value="InterPro"/>
</dbReference>
<dbReference type="SMART" id="SM00220">
    <property type="entry name" value="S_TKc"/>
    <property type="match status" value="2"/>
</dbReference>
<dbReference type="GO" id="GO:0000407">
    <property type="term" value="C:phagophore assembly site"/>
    <property type="evidence" value="ECO:0007669"/>
    <property type="project" value="TreeGrafter"/>
</dbReference>
<evidence type="ECO:0000256" key="4">
    <source>
        <dbReference type="ARBA" id="ARBA00022840"/>
    </source>
</evidence>
<dbReference type="PANTHER" id="PTHR24348">
    <property type="entry name" value="SERINE/THREONINE-PROTEIN KINASE UNC-51-RELATED"/>
    <property type="match status" value="1"/>
</dbReference>
<dbReference type="InterPro" id="IPR000719">
    <property type="entry name" value="Prot_kinase_dom"/>
</dbReference>
<evidence type="ECO:0000256" key="1">
    <source>
        <dbReference type="ARBA" id="ARBA00022679"/>
    </source>
</evidence>
<feature type="domain" description="Protein kinase" evidence="5">
    <location>
        <begin position="266"/>
        <end position="518"/>
    </location>
</feature>
<keyword evidence="7" id="KW-1185">Reference proteome</keyword>
<evidence type="ECO:0000313" key="7">
    <source>
        <dbReference type="Proteomes" id="UP000689195"/>
    </source>
</evidence>
<dbReference type="Pfam" id="PF00069">
    <property type="entry name" value="Pkinase"/>
    <property type="match status" value="2"/>
</dbReference>
<evidence type="ECO:0000256" key="2">
    <source>
        <dbReference type="ARBA" id="ARBA00022741"/>
    </source>
</evidence>
<dbReference type="AlphaFoldDB" id="A0A8S1VCN4"/>
<keyword evidence="4" id="KW-0067">ATP-binding</keyword>
<proteinExistence type="predicted"/>
<dbReference type="PROSITE" id="PS00108">
    <property type="entry name" value="PROTEIN_KINASE_ST"/>
    <property type="match status" value="1"/>
</dbReference>
<dbReference type="EMBL" id="CAJJDO010000057">
    <property type="protein sequence ID" value="CAD8172676.1"/>
    <property type="molecule type" value="Genomic_DNA"/>
</dbReference>
<name>A0A8S1VCN4_9CILI</name>
<dbReference type="Proteomes" id="UP000689195">
    <property type="component" value="Unassembled WGS sequence"/>
</dbReference>
<dbReference type="PROSITE" id="PS50011">
    <property type="entry name" value="PROTEIN_KINASE_DOM"/>
    <property type="match status" value="2"/>
</dbReference>
<dbReference type="PANTHER" id="PTHR24348:SF22">
    <property type="entry name" value="NON-SPECIFIC SERINE_THREONINE PROTEIN KINASE"/>
    <property type="match status" value="1"/>
</dbReference>
<gene>
    <name evidence="6" type="ORF">PPENT_87.1.T0570215</name>
</gene>
<dbReference type="GO" id="GO:0005829">
    <property type="term" value="C:cytosol"/>
    <property type="evidence" value="ECO:0007669"/>
    <property type="project" value="TreeGrafter"/>
</dbReference>
<accession>A0A8S1VCN4</accession>
<dbReference type="OrthoDB" id="541276at2759"/>
<evidence type="ECO:0000313" key="6">
    <source>
        <dbReference type="EMBL" id="CAD8172676.1"/>
    </source>
</evidence>
<keyword evidence="3" id="KW-0418">Kinase</keyword>
<evidence type="ECO:0000256" key="3">
    <source>
        <dbReference type="ARBA" id="ARBA00022777"/>
    </source>
</evidence>
<dbReference type="GO" id="GO:0000045">
    <property type="term" value="P:autophagosome assembly"/>
    <property type="evidence" value="ECO:0007669"/>
    <property type="project" value="TreeGrafter"/>
</dbReference>
<dbReference type="InterPro" id="IPR045269">
    <property type="entry name" value="Atg1-like"/>
</dbReference>
<protein>
    <recommendedName>
        <fullName evidence="5">Protein kinase domain-containing protein</fullName>
    </recommendedName>
</protein>
<evidence type="ECO:0000259" key="5">
    <source>
        <dbReference type="PROSITE" id="PS50011"/>
    </source>
</evidence>
<feature type="domain" description="Protein kinase" evidence="5">
    <location>
        <begin position="1"/>
        <end position="253"/>
    </location>
</feature>
<keyword evidence="1" id="KW-0808">Transferase</keyword>
<dbReference type="GO" id="GO:0010506">
    <property type="term" value="P:regulation of autophagy"/>
    <property type="evidence" value="ECO:0007669"/>
    <property type="project" value="InterPro"/>
</dbReference>
<reference evidence="6" key="1">
    <citation type="submission" date="2021-01" db="EMBL/GenBank/DDBJ databases">
        <authorList>
            <consortium name="Genoscope - CEA"/>
            <person name="William W."/>
        </authorList>
    </citation>
    <scope>NUCLEOTIDE SEQUENCE</scope>
</reference>
<dbReference type="GO" id="GO:0016020">
    <property type="term" value="C:membrane"/>
    <property type="evidence" value="ECO:0007669"/>
    <property type="project" value="TreeGrafter"/>
</dbReference>